<dbReference type="InterPro" id="IPR013968">
    <property type="entry name" value="PKS_KR"/>
</dbReference>
<dbReference type="SUPFAM" id="SSF56801">
    <property type="entry name" value="Acetyl-CoA synthetase-like"/>
    <property type="match status" value="1"/>
</dbReference>
<dbReference type="InterPro" id="IPR042099">
    <property type="entry name" value="ANL_N_sf"/>
</dbReference>
<dbReference type="STRING" id="45235.A0A2K3Q815"/>
<keyword evidence="1" id="KW-0596">Phosphopantetheine</keyword>
<dbReference type="CDD" id="cd19532">
    <property type="entry name" value="C_PKS-NRPS"/>
    <property type="match status" value="1"/>
</dbReference>
<dbReference type="PROSITE" id="PS00606">
    <property type="entry name" value="KS3_1"/>
    <property type="match status" value="1"/>
</dbReference>
<dbReference type="InterPro" id="IPR009081">
    <property type="entry name" value="PP-bd_ACP"/>
</dbReference>
<dbReference type="FunFam" id="3.40.47.10:FF:000019">
    <property type="entry name" value="Polyketide synthase type I"/>
    <property type="match status" value="1"/>
</dbReference>
<keyword evidence="5" id="KW-0808">Transferase</keyword>
<dbReference type="Pfam" id="PF14765">
    <property type="entry name" value="PS-DH"/>
    <property type="match status" value="1"/>
</dbReference>
<dbReference type="SUPFAM" id="SSF53335">
    <property type="entry name" value="S-adenosyl-L-methionine-dependent methyltransferases"/>
    <property type="match status" value="1"/>
</dbReference>
<dbReference type="InterPro" id="IPR014043">
    <property type="entry name" value="Acyl_transferase_dom"/>
</dbReference>
<dbReference type="Gene3D" id="3.40.50.12780">
    <property type="entry name" value="N-terminal domain of ligase-like"/>
    <property type="match status" value="1"/>
</dbReference>
<dbReference type="GO" id="GO:0031177">
    <property type="term" value="F:phosphopantetheine binding"/>
    <property type="evidence" value="ECO:0007669"/>
    <property type="project" value="InterPro"/>
</dbReference>
<feature type="domain" description="Carrier" evidence="11">
    <location>
        <begin position="2475"/>
        <end position="2550"/>
    </location>
</feature>
<dbReference type="SUPFAM" id="SSF52151">
    <property type="entry name" value="FabD/lysophospholipase-like"/>
    <property type="match status" value="1"/>
</dbReference>
<dbReference type="InterPro" id="IPR016036">
    <property type="entry name" value="Malonyl_transacylase_ACP-bd"/>
</dbReference>
<evidence type="ECO:0000256" key="9">
    <source>
        <dbReference type="ARBA" id="ARBA00029443"/>
    </source>
</evidence>
<dbReference type="InterPro" id="IPR014031">
    <property type="entry name" value="Ketoacyl_synth_C"/>
</dbReference>
<dbReference type="PROSITE" id="PS52004">
    <property type="entry name" value="KS3_2"/>
    <property type="match status" value="1"/>
</dbReference>
<dbReference type="Gene3D" id="3.40.47.10">
    <property type="match status" value="1"/>
</dbReference>
<dbReference type="Gene3D" id="3.40.50.720">
    <property type="entry name" value="NAD(P)-binding Rossmann-like Domain"/>
    <property type="match status" value="3"/>
</dbReference>
<feature type="region of interest" description="C-terminal hotdog fold" evidence="10">
    <location>
        <begin position="1130"/>
        <end position="1291"/>
    </location>
</feature>
<keyword evidence="3" id="KW-0436">Ligase</keyword>
<evidence type="ECO:0000256" key="10">
    <source>
        <dbReference type="PROSITE-ProRule" id="PRU01363"/>
    </source>
</evidence>
<dbReference type="Gene3D" id="3.40.50.150">
    <property type="entry name" value="Vaccinia Virus protein VP39"/>
    <property type="match status" value="1"/>
</dbReference>
<dbReference type="Pfam" id="PF16197">
    <property type="entry name" value="KAsynt_C_assoc"/>
    <property type="match status" value="1"/>
</dbReference>
<dbReference type="Pfam" id="PF21089">
    <property type="entry name" value="PKS_DH_N"/>
    <property type="match status" value="1"/>
</dbReference>
<feature type="region of interest" description="N-terminal hotdog fold" evidence="10">
    <location>
        <begin position="978"/>
        <end position="1113"/>
    </location>
</feature>
<dbReference type="InterPro" id="IPR014030">
    <property type="entry name" value="Ketoacyl_synth_N"/>
</dbReference>
<dbReference type="CDD" id="cd00833">
    <property type="entry name" value="PKS"/>
    <property type="match status" value="1"/>
</dbReference>
<dbReference type="InterPro" id="IPR036736">
    <property type="entry name" value="ACP-like_sf"/>
</dbReference>
<dbReference type="Pfam" id="PF08659">
    <property type="entry name" value="KR"/>
    <property type="match status" value="1"/>
</dbReference>
<dbReference type="Pfam" id="PF00698">
    <property type="entry name" value="Acyl_transf_1"/>
    <property type="match status" value="1"/>
</dbReference>
<dbReference type="EMBL" id="NRSZ01001056">
    <property type="protein sequence ID" value="PNY23690.1"/>
    <property type="molecule type" value="Genomic_DNA"/>
</dbReference>
<dbReference type="InterPro" id="IPR020841">
    <property type="entry name" value="PKS_Beta-ketoAc_synthase_dom"/>
</dbReference>
<dbReference type="Gene3D" id="3.30.559.10">
    <property type="entry name" value="Chloramphenicol acetyltransferase-like domain"/>
    <property type="match status" value="1"/>
</dbReference>
<dbReference type="InterPro" id="IPR045851">
    <property type="entry name" value="AMP-bd_C_sf"/>
</dbReference>
<accession>A0A2K3Q815</accession>
<dbReference type="InterPro" id="IPR049552">
    <property type="entry name" value="PKS_DH_N"/>
</dbReference>
<dbReference type="InterPro" id="IPR000873">
    <property type="entry name" value="AMP-dep_synth/lig_dom"/>
</dbReference>
<dbReference type="SMART" id="SM00827">
    <property type="entry name" value="PKS_AT"/>
    <property type="match status" value="1"/>
</dbReference>
<dbReference type="InterPro" id="IPR029063">
    <property type="entry name" value="SAM-dependent_MTases_sf"/>
</dbReference>
<dbReference type="OrthoDB" id="329835at2759"/>
<evidence type="ECO:0000256" key="3">
    <source>
        <dbReference type="ARBA" id="ARBA00022598"/>
    </source>
</evidence>
<dbReference type="GO" id="GO:0016874">
    <property type="term" value="F:ligase activity"/>
    <property type="evidence" value="ECO:0007669"/>
    <property type="project" value="UniProtKB-KW"/>
</dbReference>
<dbReference type="InterPro" id="IPR020845">
    <property type="entry name" value="AMP-binding_CS"/>
</dbReference>
<feature type="domain" description="PKS/mFAS DH" evidence="13">
    <location>
        <begin position="978"/>
        <end position="1291"/>
    </location>
</feature>
<feature type="domain" description="Carrier" evidence="11">
    <location>
        <begin position="3624"/>
        <end position="3704"/>
    </location>
</feature>
<dbReference type="Proteomes" id="UP000236621">
    <property type="component" value="Unassembled WGS sequence"/>
</dbReference>
<dbReference type="GO" id="GO:0030639">
    <property type="term" value="P:polyketide biosynthetic process"/>
    <property type="evidence" value="ECO:0007669"/>
    <property type="project" value="UniProtKB-ARBA"/>
</dbReference>
<organism evidence="14 15">
    <name type="scientific">Tolypocladium capitatum</name>
    <dbReference type="NCBI Taxonomy" id="45235"/>
    <lineage>
        <taxon>Eukaryota</taxon>
        <taxon>Fungi</taxon>
        <taxon>Dikarya</taxon>
        <taxon>Ascomycota</taxon>
        <taxon>Pezizomycotina</taxon>
        <taxon>Sordariomycetes</taxon>
        <taxon>Hypocreomycetidae</taxon>
        <taxon>Hypocreales</taxon>
        <taxon>Ophiocordycipitaceae</taxon>
        <taxon>Tolypocladium</taxon>
    </lineage>
</organism>
<dbReference type="Gene3D" id="1.10.1200.10">
    <property type="entry name" value="ACP-like"/>
    <property type="match status" value="1"/>
</dbReference>
<dbReference type="GO" id="GO:0004312">
    <property type="term" value="F:fatty acid synthase activity"/>
    <property type="evidence" value="ECO:0007669"/>
    <property type="project" value="TreeGrafter"/>
</dbReference>
<dbReference type="Gene3D" id="3.10.129.110">
    <property type="entry name" value="Polyketide synthase dehydratase"/>
    <property type="match status" value="1"/>
</dbReference>
<evidence type="ECO:0000256" key="1">
    <source>
        <dbReference type="ARBA" id="ARBA00022450"/>
    </source>
</evidence>
<feature type="domain" description="Ketosynthase family 3 (KS3)" evidence="12">
    <location>
        <begin position="8"/>
        <end position="459"/>
    </location>
</feature>
<dbReference type="GO" id="GO:0032259">
    <property type="term" value="P:methylation"/>
    <property type="evidence" value="ECO:0007669"/>
    <property type="project" value="UniProtKB-KW"/>
</dbReference>
<dbReference type="PANTHER" id="PTHR43775:SF20">
    <property type="entry name" value="HYBRID PKS-NRPS SYNTHETASE APDA"/>
    <property type="match status" value="1"/>
</dbReference>
<dbReference type="InterPro" id="IPR016039">
    <property type="entry name" value="Thiolase-like"/>
</dbReference>
<dbReference type="Pfam" id="PF07993">
    <property type="entry name" value="NAD_binding_4"/>
    <property type="match status" value="1"/>
</dbReference>
<evidence type="ECO:0000313" key="15">
    <source>
        <dbReference type="Proteomes" id="UP000236621"/>
    </source>
</evidence>
<comment type="similarity">
    <text evidence="9">In the C-terminal section; belongs to the NRP synthetase family.</text>
</comment>
<dbReference type="InterPro" id="IPR001227">
    <property type="entry name" value="Ac_transferase_dom_sf"/>
</dbReference>
<dbReference type="InterPro" id="IPR056501">
    <property type="entry name" value="NAD-bd_HRPKS_sdrA"/>
</dbReference>
<dbReference type="InterPro" id="IPR023213">
    <property type="entry name" value="CAT-like_dom_sf"/>
</dbReference>
<dbReference type="InterPro" id="IPR016035">
    <property type="entry name" value="Acyl_Trfase/lysoPLipase"/>
</dbReference>
<evidence type="ECO:0000256" key="5">
    <source>
        <dbReference type="ARBA" id="ARBA00022679"/>
    </source>
</evidence>
<keyword evidence="6" id="KW-0677">Repeat</keyword>
<evidence type="ECO:0000256" key="2">
    <source>
        <dbReference type="ARBA" id="ARBA00022553"/>
    </source>
</evidence>
<dbReference type="CDD" id="cd05930">
    <property type="entry name" value="A_NRPS"/>
    <property type="match status" value="1"/>
</dbReference>
<evidence type="ECO:0000256" key="4">
    <source>
        <dbReference type="ARBA" id="ARBA00022603"/>
    </source>
</evidence>
<dbReference type="PROSITE" id="PS00012">
    <property type="entry name" value="PHOSPHOPANTETHEINE"/>
    <property type="match status" value="1"/>
</dbReference>
<feature type="active site" description="Proton donor; for dehydratase activity" evidence="10">
    <location>
        <position position="1187"/>
    </location>
</feature>
<reference evidence="14 15" key="1">
    <citation type="submission" date="2017-08" db="EMBL/GenBank/DDBJ databases">
        <title>Harnessing the power of phylogenomics to disentangle the directionality and signatures of interkingdom host jumping in the parasitic fungal genus Tolypocladium.</title>
        <authorList>
            <person name="Quandt C.A."/>
            <person name="Patterson W."/>
            <person name="Spatafora J.W."/>
        </authorList>
    </citation>
    <scope>NUCLEOTIDE SEQUENCE [LARGE SCALE GENOMIC DNA]</scope>
    <source>
        <strain evidence="14 15">CBS 113982</strain>
    </source>
</reference>
<dbReference type="GO" id="GO:0016491">
    <property type="term" value="F:oxidoreductase activity"/>
    <property type="evidence" value="ECO:0007669"/>
    <property type="project" value="UniProtKB-KW"/>
</dbReference>
<proteinExistence type="inferred from homology"/>
<name>A0A2K3Q815_9HYPO</name>
<evidence type="ECO:0000259" key="12">
    <source>
        <dbReference type="PROSITE" id="PS52004"/>
    </source>
</evidence>
<dbReference type="PROSITE" id="PS00455">
    <property type="entry name" value="AMP_BINDING"/>
    <property type="match status" value="1"/>
</dbReference>
<keyword evidence="4" id="KW-0489">Methyltransferase</keyword>
<dbReference type="GO" id="GO:0006633">
    <property type="term" value="P:fatty acid biosynthetic process"/>
    <property type="evidence" value="ECO:0007669"/>
    <property type="project" value="InterPro"/>
</dbReference>
<dbReference type="PROSITE" id="PS52019">
    <property type="entry name" value="PKS_MFAS_DH"/>
    <property type="match status" value="1"/>
</dbReference>
<dbReference type="SUPFAM" id="SSF53901">
    <property type="entry name" value="Thiolase-like"/>
    <property type="match status" value="1"/>
</dbReference>
<evidence type="ECO:0000313" key="14">
    <source>
        <dbReference type="EMBL" id="PNY23690.1"/>
    </source>
</evidence>
<dbReference type="InterPro" id="IPR057326">
    <property type="entry name" value="KR_dom"/>
</dbReference>
<dbReference type="GO" id="GO:0008168">
    <property type="term" value="F:methyltransferase activity"/>
    <property type="evidence" value="ECO:0007669"/>
    <property type="project" value="UniProtKB-KW"/>
</dbReference>
<gene>
    <name evidence="14" type="ORF">TCAP_06363</name>
</gene>
<keyword evidence="2" id="KW-0597">Phosphoprotein</keyword>
<keyword evidence="7" id="KW-0560">Oxidoreductase</keyword>
<evidence type="ECO:0000256" key="7">
    <source>
        <dbReference type="ARBA" id="ARBA00023002"/>
    </source>
</evidence>
<dbReference type="InterPro" id="IPR049551">
    <property type="entry name" value="PKS_DH_C"/>
</dbReference>
<feature type="active site" description="Proton acceptor; for dehydratase activity" evidence="10">
    <location>
        <position position="1010"/>
    </location>
</feature>
<dbReference type="SMART" id="SM00822">
    <property type="entry name" value="PKS_KR"/>
    <property type="match status" value="1"/>
</dbReference>
<dbReference type="InterPro" id="IPR050091">
    <property type="entry name" value="PKS_NRPS_Biosynth_Enz"/>
</dbReference>
<dbReference type="InterPro" id="IPR020806">
    <property type="entry name" value="PKS_PP-bd"/>
</dbReference>
<comment type="caution">
    <text evidence="14">The sequence shown here is derived from an EMBL/GenBank/DDBJ whole genome shotgun (WGS) entry which is preliminary data.</text>
</comment>
<dbReference type="SUPFAM" id="SSF47336">
    <property type="entry name" value="ACP-like"/>
    <property type="match status" value="1"/>
</dbReference>
<dbReference type="Gene3D" id="3.40.366.10">
    <property type="entry name" value="Malonyl-Coenzyme A Acyl Carrier Protein, domain 2"/>
    <property type="match status" value="1"/>
</dbReference>
<evidence type="ECO:0000256" key="8">
    <source>
        <dbReference type="ARBA" id="ARBA00023268"/>
    </source>
</evidence>
<evidence type="ECO:0000259" key="11">
    <source>
        <dbReference type="PROSITE" id="PS50075"/>
    </source>
</evidence>
<dbReference type="InterPro" id="IPR020807">
    <property type="entry name" value="PKS_DH"/>
</dbReference>
<keyword evidence="8" id="KW-0511">Multifunctional enzyme</keyword>
<dbReference type="SMART" id="SM00826">
    <property type="entry name" value="PKS_DH"/>
    <property type="match status" value="1"/>
</dbReference>
<dbReference type="Gene3D" id="3.30.300.30">
    <property type="match status" value="1"/>
</dbReference>
<dbReference type="Pfam" id="PF00109">
    <property type="entry name" value="ketoacyl-synt"/>
    <property type="match status" value="1"/>
</dbReference>
<dbReference type="Pfam" id="PF00668">
    <property type="entry name" value="Condensation"/>
    <property type="match status" value="1"/>
</dbReference>
<dbReference type="SUPFAM" id="SSF52777">
    <property type="entry name" value="CoA-dependent acyltransferases"/>
    <property type="match status" value="2"/>
</dbReference>
<dbReference type="PANTHER" id="PTHR43775">
    <property type="entry name" value="FATTY ACID SYNTHASE"/>
    <property type="match status" value="1"/>
</dbReference>
<evidence type="ECO:0000256" key="6">
    <source>
        <dbReference type="ARBA" id="ARBA00022737"/>
    </source>
</evidence>
<evidence type="ECO:0000259" key="13">
    <source>
        <dbReference type="PROSITE" id="PS52019"/>
    </source>
</evidence>
<dbReference type="PROSITE" id="PS50075">
    <property type="entry name" value="CARRIER"/>
    <property type="match status" value="2"/>
</dbReference>
<dbReference type="InterPro" id="IPR013120">
    <property type="entry name" value="FAR_NAD-bd"/>
</dbReference>
<dbReference type="InterPro" id="IPR036291">
    <property type="entry name" value="NAD(P)-bd_dom_sf"/>
</dbReference>
<keyword evidence="15" id="KW-1185">Reference proteome</keyword>
<dbReference type="Pfam" id="PF00501">
    <property type="entry name" value="AMP-binding"/>
    <property type="match status" value="1"/>
</dbReference>
<dbReference type="InterPro" id="IPR001242">
    <property type="entry name" value="Condensation_dom"/>
</dbReference>
<dbReference type="InterPro" id="IPR006162">
    <property type="entry name" value="Ppantetheine_attach_site"/>
</dbReference>
<dbReference type="SMART" id="SM00825">
    <property type="entry name" value="PKS_KS"/>
    <property type="match status" value="1"/>
</dbReference>
<dbReference type="SMART" id="SM00823">
    <property type="entry name" value="PKS_PP"/>
    <property type="match status" value="2"/>
</dbReference>
<dbReference type="InterPro" id="IPR042104">
    <property type="entry name" value="PKS_dehydratase_sf"/>
</dbReference>
<dbReference type="Pfam" id="PF02801">
    <property type="entry name" value="Ketoacyl-synt_C"/>
    <property type="match status" value="1"/>
</dbReference>
<dbReference type="InterPro" id="IPR032821">
    <property type="entry name" value="PKS_assoc"/>
</dbReference>
<dbReference type="Pfam" id="PF00550">
    <property type="entry name" value="PP-binding"/>
    <property type="match status" value="1"/>
</dbReference>
<dbReference type="Pfam" id="PF23114">
    <property type="entry name" value="NAD-bd_HRPKS_sdrA"/>
    <property type="match status" value="1"/>
</dbReference>
<dbReference type="InterPro" id="IPR049900">
    <property type="entry name" value="PKS_mFAS_DH"/>
</dbReference>
<dbReference type="InterPro" id="IPR018201">
    <property type="entry name" value="Ketoacyl_synth_AS"/>
</dbReference>
<sequence>MTYSYSPKEPIAIIGSGCRFPGHATSPRKLWDLLLSPRDITKQVPESRFNAQGFYDPDGEHHGGSNVTKAYFLDDDPRLFDSVFFNIAPREAEAIDPQQRLLLETVYEAMESAGLTLGSMRGSHTACYVGVMTGDYAEVVTRDPESFSQYMATGTSRALISNRVSYVFDWSGPSMTIDTACSSSLVAVHLAVQSLRNGESTVACAAGSNLILNADSFIGETSLHMLSPEGHSKMWDASANGYARGEGVAALFLKTLSKALEDGDRIDAIIRETGVNQDGRTQGITLPNPEAQAALIRSTYHRAGLDIDKSTDRCQYFEAHAPYLSITAASDTFRVIGTGTQAGDPREASAIRQAFFPDDRSLESEHKLYVGSIKTVIGHTEGCAGVAGLLKVALSLKYKTIPPNQHFNKLNPSVAPSYKNLCVPTAPTPWPVVDGEEVLRASVNSFGFGGTNSHAILESYVPAVHDTGPWGRKTPMLVPVAFDKDFTPLPVVFSANSGPALLSMAERYIHHLVTGEVPLHEFAMTLQAHRSALPLKASFAGPTRDLVVKDMMAALTKARDTGSELGKRAAASSPVSTNILGVFTGQGAQWPTMGSSLLRHSPRFRNTIAALDDALQTLPDGPTWRLSEELAAPPSNSRVGRAAISQPACTALQVALVDLLAAAGVSFHTVVGHSSGEIAAAYAAGFISGADAVRIAYYRGLHAGLAAGQDGQKGAMMAVGWGLDQATAFCAAEPRLRGRIAVAASNSQESVTLSGDEDAVHEAKKLLDEDRIFNRVLQVDTAYHSHHMKPCAGPYLESLKACGIQVNKPLGGCTWVSSVRGGVEVSWERMASELAGPYWRDNMVQTVLFSHAVEGALNRNDGPFAFGVEVGPHPVLKGPALQTIKTQLGDSILYEGVLDRKRDDVSAFASALGSLWMNLGPGVVDFVGYSSSFMEEPGCHGSIPPPVANLPAYPWDHRLLWRESRINKQLRSRREPPHKLLGARTTDDSEYEPRWRNILKLEELPWLKDHRIQGQTIVPGAAYCVMALEAAAALARGRGENVHMVELRDLEIVKAISMDEASEGSETLFSLKTLDSSANGLVTADFSLSAATIEDGIMRRVCTGHVRIFTGTGHMSSASRLRGDDQDSQLLPMNIDRFYSALGDLGLGYTGPFRALSSLERTMNRAAGVIEIPDECRSLPVHPAWLDASFQTIFAAFAATNDGSLWTAFLPTKIGCIKLFSPSANMVTGGARPDDTAEIVVDSFISSFEAASRASMPKITADLDMYDGVTGELCIEIQDLTMSALIPTTAKDDRHVFQRTVWMQDILSGDTSPYKYVEDPDQGEAISIDVCEQAAHQYLEVLRSSKSSTNIAEQHPTLANLVNDLPPSGSWDDAQPYAADSVDLQLIRAVGEQLLRTGLTGSRRLRQFNSNITEPLETLFSQWQLDRLGVARTEQHLVDAAKQIAHRYPRMQILQLNASSLRIARRLIAELGSQFETYTVAAEPTELEKVKSEAGVDGRLRFMNLDVEADAGTFDLILVTDPLRAVGDIQISRQLLRPGGFLLMVTPTGDTLRLALIRSGWEAIGNKPTAALTPAKMHKKLRESGFSGVVSIKLDSFVQEKHATSVIVSQADDDFVAVLRHPFAPSSLSAALFRGKLVILGGASLGIIKFVEKLHSRLSGVWQGEVSIVESLLDVGPATIAGAGAVLSLTELDRPVFQHLNRESFSKLQQLLQLSKSMLWVTSKSASSGPYQNAMMGLGRTAIAEDPELTLQFLDLDTLDSAETIVAETLLRLVADTQYIGLKPSPAPLWTTELELAVEHGRLCIPRVVMDQDRNNSVNSVRRVVEAEVSSSEVHVSLSKSGDGSYVAHTCEEAQGDVPTVEALDMTEVRVEFCCTEPALVNHDGSTLYLCIGVMPDDARVMALASQNSSHVQVSRDSVISINNFAPGNTSDDMGQFLSEAHYHLQAKLLSSLIPSATAILVYQPNDTLAILLDEHLQNESKKPAWYIRFVPAMDTPASLGREGRAITLRSGASRREISKLLPADIGMVTYLVSNSDCADGDLAKLQSCMPQQCTVMPFAKLLLAFSTGIAKDPSITARATLSFLAAKLSFPAIRPNTAVVVSAADLVDKGLLPGHDGPVIVDWTGHQKLMTQSRPLNPATLFSATKTYLLVGLAGQIGQSICKWMAQNGARYIVAASKADSHRNPARDGPWVADLETLGTKVLIEAADVTRREDMARLRNKIAEGMPPVAGIMNGAMLLADGLLADMTFENMQMVLRPKVNGSRILDDVFSTAKLDFFVMLSSVNAATGMAGQANYSAANMVSQWLYDLPQRFMAGLAADRRARGLAASVVDIGMVIGIGVIQRTEGDAGTGAIEKNLRRQNLAPISERDLHHVLAEAIVAGTRNRDVEIITGLQHYQSSSPNRPLWYKNPRFSHLVTEVAFSRQGSEIWDVSARITAKPTLASAVNAEEASQMLETALIEYLASELKVKRTDVRLSLSGAALANVQANQLPAGDISVDTPIIDLGVDSLVAAGTRSWLLLEHMVEVPMLKILGGSSVRQVSEEAVSKLSFARNRADSGSATVPELTGAILNDRYEASSLKGWRLLSQANVESERGSSSSSYSAVSTPRGTSNDVSFTQIIAQREAPQSLGQSRLYFSSQYLDDTASFNCTTSYRLSGTVDVQRLIQALELVIERHEAFRTMFYTDESTGQAMQAVIDRSKFKLKALEGCDDSTDVQAEFQRIHHYCFDLATGDTFIATLLSHSPQSHTLVFGYHHIIIDGVSWQLFLQDLGRSYGDPSSLSKLPAPGQCIDFVEKQREDISTGAYKQRLEFWKTMFPKPPAPLPLFPFAKVGARRALNRYSMRDTVVSIDAGLIESIRRASFASRTTPFHFWISVFQVLLQRLLDTGDLCIGIVDANRADPAFSQTVGFLLEIMPVRFSVRDHQSFADVLRDTRSKIYAALPRSGVPIEELARACGVPADKTHTPFAQVIFNYRMGATKTTDMGDARMDFLDYSDAKVPFDLAVSVDEKDDGTGLLTLSAQDYLYDQEAIDLLVATYKMLLANLSSDTSCVIGHIPIYDAALVERGVALGTGTSTASMVTNIGPDTLSRRFNVWVAQDPEAVAVKDMANSMTYLETSQRADEIAMALQSVKGVCARSRISVLCEPTVDTAAAILAIHRIGAAYVPLDIYATDQRLDSILDESGAMVLVHHAPTAARASRLVQGRQIQLFDTATAADMIVARPIGDVSSADDTAFIMYTSGSTGKPKGIPLTHANVCAVITASTQRLSLGREVVLQQTGQGFDAAMWQIFAALANGGTVIVSDNHGDPADLAELMKRERVTVALLIISEAHALLQYGQRSLRGCSAWRVAICGGENFPPNLIDKIANLGLSALRVFNAYGPTETSIISALGEVALVDSVKRGGDYRVPIGAPLPGYGMYVVDQDHRPVPVGWVGEVAICGPGVVESGYLGRPELTVAKWKPAAFLAGCEAARRRGLDRLCYLTGDRGRMLADGSLVILGRIDGDSQVKLRGFRVELDEVANCIVETSRGILTDARVVIRGDVSAEHRFLAAFVVFSREGPIVDDAEYLRSLLQDLPLAPYMRPAIAVSLNAMPFTERGKLDTKALEETELPIMVADDGDEDGGEVTECEASLKEIWRDVIRGAGGVPVRIKRDSDFFSVGGNSLLLLRLKAEILRVFGIEVALPELFQSSTLQGLAARIQGSSDLVDAEQIDWEKETEPAEIPSIFLGRIDSPSHTHSSAAGLSVLLTGATGFLGSALLRELVESPAVHRIHCVAVRNPGRLAQDMDSSKVIIHPGDLTQPLLGLPDDSTAARVVGDVHAVIHNGAEVSHMKSYGSLRKPNVGSTRELARLLLRYCDTSRGVPPIHFVSSAGVALLTGWDSLPEAQLPSHAKPAADGSHGYISSKWASERLLERLSETVPGLRVFVHRPSSITGEGVANQDIVHSVLRFSSILNAVPDLGRGFGAFDLIGVDTVAKGILEDVFLVNRASAPSHGRVTYRHQSGETVVPASQLKEHLGHSEANPFRVLSMQEWVAAARSAGMDELVAGFLSASAEGLKMPRLEKISAVPSATMDSVQHTSKTGNKQRLACW</sequence>
<dbReference type="Gene3D" id="3.30.559.30">
    <property type="entry name" value="Nonribosomal peptide synthetase, condensation domain"/>
    <property type="match status" value="1"/>
</dbReference>
<dbReference type="SUPFAM" id="SSF51735">
    <property type="entry name" value="NAD(P)-binding Rossmann-fold domains"/>
    <property type="match status" value="2"/>
</dbReference>
<dbReference type="GO" id="GO:0004315">
    <property type="term" value="F:3-oxoacyl-[acyl-carrier-protein] synthase activity"/>
    <property type="evidence" value="ECO:0007669"/>
    <property type="project" value="InterPro"/>
</dbReference>
<dbReference type="SUPFAM" id="SSF55048">
    <property type="entry name" value="Probable ACP-binding domain of malonyl-CoA ACP transacylase"/>
    <property type="match status" value="1"/>
</dbReference>
<protein>
    <submittedName>
        <fullName evidence="14">Hybrid Polyketide synthase-nonribosomal peptide synthetase</fullName>
    </submittedName>
</protein>